<comment type="caution">
    <text evidence="3">The sequence shown here is derived from an EMBL/GenBank/DDBJ whole genome shotgun (WGS) entry which is preliminary data.</text>
</comment>
<dbReference type="Pfam" id="PF06259">
    <property type="entry name" value="Abhydrolase_8"/>
    <property type="match status" value="1"/>
</dbReference>
<proteinExistence type="predicted"/>
<feature type="compositionally biased region" description="Basic and acidic residues" evidence="1">
    <location>
        <begin position="210"/>
        <end position="230"/>
    </location>
</feature>
<feature type="compositionally biased region" description="Low complexity" evidence="1">
    <location>
        <begin position="170"/>
        <end position="185"/>
    </location>
</feature>
<reference evidence="3" key="1">
    <citation type="submission" date="2021-04" db="EMBL/GenBank/DDBJ databases">
        <title>Pseudonocardia sp. nov., isolated from sandy soil of mangrove forest.</title>
        <authorList>
            <person name="Zan Z."/>
            <person name="Huang R."/>
            <person name="Liu W."/>
        </authorList>
    </citation>
    <scope>NUCLEOTIDE SEQUENCE</scope>
    <source>
        <strain evidence="3">S2-4</strain>
    </source>
</reference>
<evidence type="ECO:0000313" key="3">
    <source>
        <dbReference type="EMBL" id="MCO1653805.1"/>
    </source>
</evidence>
<sequence length="432" mass="44201">MSGVAVVALADVRRWDPTLLDSAARRLALARDRVLGAEPDLRAARPPAGWLGSAAEAAGREHAWIAERSRRAAAALTELGPALARAADTVADLHRDLARLEALAAAHGHRIDPDGTVTAPAPALPWLPADPLAAELTAAVADLLRRADELDATLAAALTAADDAPDQPRGDAPPAAPHPGAAPDRNTAWWASLTPAQQERVLRTDPGLVGDRDGIPAAARDEANRSRLDTETAGADAAIAATRTRLAALDAPTGPGFGGIDPAAARPALTDHLADLQDRRDALSTVADTLAADPTGRHLLLLDVEDVPRAAVAIGDATTADHVAVHAPGSTSTVADSLPALTHDLTLLRENALNQLALAGRPDATVAAVAWLGSETPGPDAALARFLDGLAATRPGGEPVVELTGRDHDLAPGTPRQHDTAATVAALPGSTP</sequence>
<gene>
    <name evidence="3" type="ORF">KDL28_01925</name>
</gene>
<evidence type="ECO:0000256" key="1">
    <source>
        <dbReference type="SAM" id="MobiDB-lite"/>
    </source>
</evidence>
<dbReference type="InterPro" id="IPR010427">
    <property type="entry name" value="DUF1023"/>
</dbReference>
<evidence type="ECO:0000259" key="2">
    <source>
        <dbReference type="Pfam" id="PF06259"/>
    </source>
</evidence>
<dbReference type="Proteomes" id="UP001165283">
    <property type="component" value="Unassembled WGS sequence"/>
</dbReference>
<name>A0ABT0ZSW9_9PSEU</name>
<feature type="region of interest" description="Disordered" evidence="1">
    <location>
        <begin position="410"/>
        <end position="432"/>
    </location>
</feature>
<dbReference type="EMBL" id="JAGSOV010000006">
    <property type="protein sequence ID" value="MCO1653805.1"/>
    <property type="molecule type" value="Genomic_DNA"/>
</dbReference>
<protein>
    <recommendedName>
        <fullName evidence="2">DUF1023 domain-containing protein</fullName>
    </recommendedName>
</protein>
<feature type="domain" description="DUF1023" evidence="2">
    <location>
        <begin position="307"/>
        <end position="380"/>
    </location>
</feature>
<organism evidence="3 4">
    <name type="scientific">Pseudonocardia humida</name>
    <dbReference type="NCBI Taxonomy" id="2800819"/>
    <lineage>
        <taxon>Bacteria</taxon>
        <taxon>Bacillati</taxon>
        <taxon>Actinomycetota</taxon>
        <taxon>Actinomycetes</taxon>
        <taxon>Pseudonocardiales</taxon>
        <taxon>Pseudonocardiaceae</taxon>
        <taxon>Pseudonocardia</taxon>
    </lineage>
</organism>
<keyword evidence="4" id="KW-1185">Reference proteome</keyword>
<feature type="region of interest" description="Disordered" evidence="1">
    <location>
        <begin position="199"/>
        <end position="232"/>
    </location>
</feature>
<dbReference type="RefSeq" id="WP_252435398.1">
    <property type="nucleotide sequence ID" value="NZ_JAGSOV010000006.1"/>
</dbReference>
<feature type="region of interest" description="Disordered" evidence="1">
    <location>
        <begin position="161"/>
        <end position="186"/>
    </location>
</feature>
<accession>A0ABT0ZSW9</accession>
<evidence type="ECO:0000313" key="4">
    <source>
        <dbReference type="Proteomes" id="UP001165283"/>
    </source>
</evidence>